<evidence type="ECO:0000256" key="3">
    <source>
        <dbReference type="ARBA" id="ARBA00022475"/>
    </source>
</evidence>
<dbReference type="Proteomes" id="UP000092627">
    <property type="component" value="Unassembled WGS sequence"/>
</dbReference>
<keyword evidence="2" id="KW-0813">Transport</keyword>
<evidence type="ECO:0000256" key="6">
    <source>
        <dbReference type="ARBA" id="ARBA00023136"/>
    </source>
</evidence>
<keyword evidence="5 7" id="KW-1133">Transmembrane helix</keyword>
<name>A0A1A8T6M3_9GAMM</name>
<dbReference type="InterPro" id="IPR036259">
    <property type="entry name" value="MFS_trans_sf"/>
</dbReference>
<dbReference type="SUPFAM" id="SSF103473">
    <property type="entry name" value="MFS general substrate transporter"/>
    <property type="match status" value="1"/>
</dbReference>
<dbReference type="STRING" id="295068.MAQ5080_00681"/>
<dbReference type="InterPro" id="IPR020846">
    <property type="entry name" value="MFS_dom"/>
</dbReference>
<evidence type="ECO:0000256" key="7">
    <source>
        <dbReference type="SAM" id="Phobius"/>
    </source>
</evidence>
<evidence type="ECO:0000256" key="5">
    <source>
        <dbReference type="ARBA" id="ARBA00022989"/>
    </source>
</evidence>
<feature type="transmembrane region" description="Helical" evidence="7">
    <location>
        <begin position="143"/>
        <end position="163"/>
    </location>
</feature>
<dbReference type="AlphaFoldDB" id="A0A1A8T6M3"/>
<feature type="transmembrane region" description="Helical" evidence="7">
    <location>
        <begin position="254"/>
        <end position="274"/>
    </location>
</feature>
<keyword evidence="3" id="KW-1003">Cell membrane</keyword>
<reference evidence="9 10" key="1">
    <citation type="submission" date="2016-06" db="EMBL/GenBank/DDBJ databases">
        <authorList>
            <person name="Kjaerup R.B."/>
            <person name="Dalgaard T.S."/>
            <person name="Juul-Madsen H.R."/>
        </authorList>
    </citation>
    <scope>NUCLEOTIDE SEQUENCE [LARGE SCALE GENOMIC DNA]</scope>
    <source>
        <strain evidence="9 10">CECT 5080</strain>
    </source>
</reference>
<dbReference type="GO" id="GO:0022857">
    <property type="term" value="F:transmembrane transporter activity"/>
    <property type="evidence" value="ECO:0007669"/>
    <property type="project" value="InterPro"/>
</dbReference>
<dbReference type="InterPro" id="IPR050171">
    <property type="entry name" value="MFS_Transporters"/>
</dbReference>
<evidence type="ECO:0000313" key="10">
    <source>
        <dbReference type="Proteomes" id="UP000092627"/>
    </source>
</evidence>
<feature type="transmembrane region" description="Helical" evidence="7">
    <location>
        <begin position="313"/>
        <end position="335"/>
    </location>
</feature>
<dbReference type="PROSITE" id="PS50850">
    <property type="entry name" value="MFS"/>
    <property type="match status" value="1"/>
</dbReference>
<comment type="subcellular location">
    <subcellularLocation>
        <location evidence="1">Cell membrane</location>
        <topology evidence="1">Multi-pass membrane protein</topology>
    </subcellularLocation>
</comment>
<evidence type="ECO:0000256" key="1">
    <source>
        <dbReference type="ARBA" id="ARBA00004651"/>
    </source>
</evidence>
<feature type="transmembrane region" description="Helical" evidence="7">
    <location>
        <begin position="286"/>
        <end position="307"/>
    </location>
</feature>
<dbReference type="PANTHER" id="PTHR23517:SF2">
    <property type="entry name" value="MULTIDRUG RESISTANCE PROTEIN MDTH"/>
    <property type="match status" value="1"/>
</dbReference>
<feature type="transmembrane region" description="Helical" evidence="7">
    <location>
        <begin position="169"/>
        <end position="191"/>
    </location>
</feature>
<evidence type="ECO:0000256" key="2">
    <source>
        <dbReference type="ARBA" id="ARBA00022448"/>
    </source>
</evidence>
<protein>
    <submittedName>
        <fullName evidence="9">Multidrug resistance protein MdtH</fullName>
    </submittedName>
</protein>
<gene>
    <name evidence="9" type="primary">mdtH</name>
    <name evidence="9" type="ORF">MAQ5080_00681</name>
</gene>
<feature type="transmembrane region" description="Helical" evidence="7">
    <location>
        <begin position="347"/>
        <end position="373"/>
    </location>
</feature>
<evidence type="ECO:0000259" key="8">
    <source>
        <dbReference type="PROSITE" id="PS50850"/>
    </source>
</evidence>
<dbReference type="RefSeq" id="WP_067211752.1">
    <property type="nucleotide sequence ID" value="NZ_FLOC01000002.1"/>
</dbReference>
<dbReference type="OrthoDB" id="3285778at2"/>
<feature type="domain" description="Major facilitator superfamily (MFS) profile" evidence="8">
    <location>
        <begin position="16"/>
        <end position="400"/>
    </location>
</feature>
<proteinExistence type="predicted"/>
<sequence>MNANHFLSDWRQLSAASRVLVINGFTFNLGFYMLLPYLADHLQRNLGLSPWHVGLVIGLRVLSQQGLFLVGGTLGDYLGYKRLILLGCLVRVAGFALLGLAGNLPLLLLGAFLTGFAGALFTPSSNAYLAYEAPDQLRRDRIFAMQNWTSEAGMFLGPLLGIALLSLEFLWVGMGAASLFMLLFLVQWRYLPELLEQDKRAGSDTRFWQQWHSMLRNSAFVKFICCACAFHLFFHQLYLSLPDQVSFRQLSSDVITWVFMTSSIMGILLQMPISRWAANTIGSAKAMGLGIALMGTSYLLFMLEFAAFAGLNFVIYAVLFSLGSMLVLPLLGSYVPKFCDKSELGSYYGLYSCMGGIAAFLGNLGVGALLSWQAMPREWIWLAFAIIGVIAGANLYRQISALNRSEGLA</sequence>
<keyword evidence="10" id="KW-1185">Reference proteome</keyword>
<dbReference type="Pfam" id="PF07690">
    <property type="entry name" value="MFS_1"/>
    <property type="match status" value="2"/>
</dbReference>
<dbReference type="GO" id="GO:0005886">
    <property type="term" value="C:plasma membrane"/>
    <property type="evidence" value="ECO:0007669"/>
    <property type="project" value="UniProtKB-SubCell"/>
</dbReference>
<keyword evidence="6 7" id="KW-0472">Membrane</keyword>
<feature type="transmembrane region" description="Helical" evidence="7">
    <location>
        <begin position="107"/>
        <end position="131"/>
    </location>
</feature>
<feature type="transmembrane region" description="Helical" evidence="7">
    <location>
        <begin position="51"/>
        <end position="71"/>
    </location>
</feature>
<evidence type="ECO:0000256" key="4">
    <source>
        <dbReference type="ARBA" id="ARBA00022692"/>
    </source>
</evidence>
<feature type="transmembrane region" description="Helical" evidence="7">
    <location>
        <begin position="83"/>
        <end position="101"/>
    </location>
</feature>
<dbReference type="EMBL" id="FLOC01000002">
    <property type="protein sequence ID" value="SBS26959.1"/>
    <property type="molecule type" value="Genomic_DNA"/>
</dbReference>
<dbReference type="InterPro" id="IPR011701">
    <property type="entry name" value="MFS"/>
</dbReference>
<feature type="transmembrane region" description="Helical" evidence="7">
    <location>
        <begin position="20"/>
        <end position="39"/>
    </location>
</feature>
<keyword evidence="4 7" id="KW-0812">Transmembrane</keyword>
<feature type="transmembrane region" description="Helical" evidence="7">
    <location>
        <begin position="379"/>
        <end position="396"/>
    </location>
</feature>
<feature type="transmembrane region" description="Helical" evidence="7">
    <location>
        <begin position="219"/>
        <end position="239"/>
    </location>
</feature>
<accession>A0A1A8T6M3</accession>
<dbReference type="Gene3D" id="1.20.1250.20">
    <property type="entry name" value="MFS general substrate transporter like domains"/>
    <property type="match status" value="1"/>
</dbReference>
<dbReference type="PANTHER" id="PTHR23517">
    <property type="entry name" value="RESISTANCE PROTEIN MDTM, PUTATIVE-RELATED-RELATED"/>
    <property type="match status" value="1"/>
</dbReference>
<evidence type="ECO:0000313" key="9">
    <source>
        <dbReference type="EMBL" id="SBS26959.1"/>
    </source>
</evidence>
<organism evidence="9 10">
    <name type="scientific">Marinomonas aquimarina</name>
    <dbReference type="NCBI Taxonomy" id="295068"/>
    <lineage>
        <taxon>Bacteria</taxon>
        <taxon>Pseudomonadati</taxon>
        <taxon>Pseudomonadota</taxon>
        <taxon>Gammaproteobacteria</taxon>
        <taxon>Oceanospirillales</taxon>
        <taxon>Oceanospirillaceae</taxon>
        <taxon>Marinomonas</taxon>
    </lineage>
</organism>